<feature type="compositionally biased region" description="Polar residues" evidence="1">
    <location>
        <begin position="143"/>
        <end position="156"/>
    </location>
</feature>
<reference evidence="2 3" key="1">
    <citation type="submission" date="2023-09" db="EMBL/GenBank/DDBJ databases">
        <authorList>
            <person name="Wang M."/>
        </authorList>
    </citation>
    <scope>NUCLEOTIDE SEQUENCE [LARGE SCALE GENOMIC DNA]</scope>
    <source>
        <strain evidence="2">GT-2023</strain>
        <tissue evidence="2">Liver</tissue>
    </source>
</reference>
<feature type="region of interest" description="Disordered" evidence="1">
    <location>
        <begin position="136"/>
        <end position="177"/>
    </location>
</feature>
<dbReference type="EMBL" id="JAYMGO010000012">
    <property type="protein sequence ID" value="KAL1264394.1"/>
    <property type="molecule type" value="Genomic_DNA"/>
</dbReference>
<evidence type="ECO:0000313" key="3">
    <source>
        <dbReference type="Proteomes" id="UP001558613"/>
    </source>
</evidence>
<name>A0ABR3MH42_9TELE</name>
<protein>
    <submittedName>
        <fullName evidence="2">Uncharacterized protein</fullName>
    </submittedName>
</protein>
<proteinExistence type="predicted"/>
<accession>A0ABR3MH42</accession>
<evidence type="ECO:0000256" key="1">
    <source>
        <dbReference type="SAM" id="MobiDB-lite"/>
    </source>
</evidence>
<evidence type="ECO:0000313" key="2">
    <source>
        <dbReference type="EMBL" id="KAL1264394.1"/>
    </source>
</evidence>
<organism evidence="2 3">
    <name type="scientific">Cirrhinus molitorella</name>
    <name type="common">mud carp</name>
    <dbReference type="NCBI Taxonomy" id="172907"/>
    <lineage>
        <taxon>Eukaryota</taxon>
        <taxon>Metazoa</taxon>
        <taxon>Chordata</taxon>
        <taxon>Craniata</taxon>
        <taxon>Vertebrata</taxon>
        <taxon>Euteleostomi</taxon>
        <taxon>Actinopterygii</taxon>
        <taxon>Neopterygii</taxon>
        <taxon>Teleostei</taxon>
        <taxon>Ostariophysi</taxon>
        <taxon>Cypriniformes</taxon>
        <taxon>Cyprinidae</taxon>
        <taxon>Labeoninae</taxon>
        <taxon>Labeonini</taxon>
        <taxon>Cirrhinus</taxon>
    </lineage>
</organism>
<sequence length="177" mass="19127">MGEERRASLELSMLMLLFHPSPSLYGTAVKLNVVSGGRKLFGSDLAIRSGDPRCGERPTSKCECVAAAAINTLMKQYSECKRFHSDFNTSSKRNSACRSPLGSRTFSSFYSVLPPFLSPSQAVGRSDRWSPDLAEVLTGSDGGSTRVTKTSITPLTPSVRPTHGEEDEAERGIAGQH</sequence>
<gene>
    <name evidence="2" type="ORF">QQF64_004749</name>
</gene>
<dbReference type="Proteomes" id="UP001558613">
    <property type="component" value="Unassembled WGS sequence"/>
</dbReference>
<keyword evidence="3" id="KW-1185">Reference proteome</keyword>
<comment type="caution">
    <text evidence="2">The sequence shown here is derived from an EMBL/GenBank/DDBJ whole genome shotgun (WGS) entry which is preliminary data.</text>
</comment>